<dbReference type="STRING" id="28573.A0A0U1M6F5"/>
<dbReference type="SUPFAM" id="SSF56235">
    <property type="entry name" value="N-terminal nucleophile aminohydrolases (Ntn hydrolases)"/>
    <property type="match status" value="1"/>
</dbReference>
<keyword evidence="6" id="KW-1185">Reference proteome</keyword>
<feature type="binding site" evidence="2">
    <location>
        <begin position="447"/>
        <end position="449"/>
    </location>
    <ligand>
        <name>L-glutamate</name>
        <dbReference type="ChEBI" id="CHEBI:29985"/>
    </ligand>
</feature>
<dbReference type="EC" id="3.4.19.13" evidence="3"/>
<dbReference type="OMA" id="PVCDHRR"/>
<comment type="function">
    <text evidence="3">Cleaves the gamma-glutamyl peptide bond of glutathione and glutathione conjugates.</text>
</comment>
<evidence type="ECO:0000313" key="5">
    <source>
        <dbReference type="EMBL" id="CRG91183.1"/>
    </source>
</evidence>
<dbReference type="Pfam" id="PF01019">
    <property type="entry name" value="G_glu_transpept"/>
    <property type="match status" value="1"/>
</dbReference>
<dbReference type="GO" id="GO:0006751">
    <property type="term" value="P:glutathione catabolic process"/>
    <property type="evidence" value="ECO:0007669"/>
    <property type="project" value="UniProtKB-UniRule"/>
</dbReference>
<evidence type="ECO:0000256" key="1">
    <source>
        <dbReference type="PIRSR" id="PIRSR600101-1"/>
    </source>
</evidence>
<comment type="catalytic activity">
    <reaction evidence="3">
        <text>an S-substituted glutathione + H2O = an S-substituted L-cysteinylglycine + L-glutamate</text>
        <dbReference type="Rhea" id="RHEA:59468"/>
        <dbReference type="ChEBI" id="CHEBI:15377"/>
        <dbReference type="ChEBI" id="CHEBI:29985"/>
        <dbReference type="ChEBI" id="CHEBI:90779"/>
        <dbReference type="ChEBI" id="CHEBI:143103"/>
        <dbReference type="EC" id="3.4.19.13"/>
    </reaction>
</comment>
<feature type="binding site" evidence="2">
    <location>
        <position position="471"/>
    </location>
    <ligand>
        <name>L-glutamate</name>
        <dbReference type="ChEBI" id="CHEBI:29985"/>
    </ligand>
</feature>
<dbReference type="GO" id="GO:0036374">
    <property type="term" value="F:glutathione hydrolase activity"/>
    <property type="evidence" value="ECO:0007669"/>
    <property type="project" value="UniProtKB-UniRule"/>
</dbReference>
<dbReference type="FunFam" id="1.10.246.130:FF:000001">
    <property type="entry name" value="Gamma-glutamyltransferase 5 isoform 1"/>
    <property type="match status" value="1"/>
</dbReference>
<dbReference type="InterPro" id="IPR043138">
    <property type="entry name" value="GGT_lsub"/>
</dbReference>
<dbReference type="UniPathway" id="UPA00204"/>
<feature type="active site" description="Nucleophile" evidence="1">
    <location>
        <position position="429"/>
    </location>
</feature>
<feature type="binding site" evidence="2">
    <location>
        <position position="153"/>
    </location>
    <ligand>
        <name>L-glutamate</name>
        <dbReference type="ChEBI" id="CHEBI:29985"/>
    </ligand>
</feature>
<sequence>MASYRAFITDSEKQAITIIADDTADSSMTGKRHAQPPRRRTSLFKALIITSLAVAGLYIYLPRLGFLSPLRTCGSVAHNLNDGDDSLGAVASESSICSAAGTEMLKLGGNAADAMVATVFCVGVIGMYHSGIGGGGFMLIRSPDGTFEAVDFRETAPAAAHQDMFASDPHSSITGGLASGVPSEVRGLQYLHSKHGVLPWSIVLRPAIKTARDGFPMTEDLHRATQRMLREGKDFLITDPSWAQDFAPLGTIVGLGDTLYRKRYADTLETIANEGPDAFYTGRIAETMIDAVRAANGIMTLEDLQNYHVAIRDTPQINYRGYTVTSTSAPSAGVVGLSILKIIDGYENFFSPESVQLSTHRLDEAMRFAYGQRTSFGDPSFVNGMSRHERDILNETTVSNIRRRISDRRTHNVSAYDPDGIESRDTPGTSHISAADRSGLAITLTTTINLFFGSLVMVPETGIIMNNEMNDFSIPGSSNEFGYVPSPSNYVQPGKRPLSSITPVIVTHPDGSLYFVTGAAGGSRITTATVQSVVNVIDRDMGPFEALVEPRLHDQLIPNQVRFEYSFNNDTVRSMQRRGHNVTWVAPGQSAAQCIRLLRNGTFEAAGEPRQKNSGGFAV</sequence>
<evidence type="ECO:0000256" key="2">
    <source>
        <dbReference type="PIRSR" id="PIRSR600101-2"/>
    </source>
</evidence>
<keyword evidence="3" id="KW-0378">Hydrolase</keyword>
<accession>A0A0U1M6F5</accession>
<proteinExistence type="predicted"/>
<dbReference type="Gene3D" id="3.60.20.40">
    <property type="match status" value="1"/>
</dbReference>
<dbReference type="PANTHER" id="PTHR11686:SF62">
    <property type="entry name" value="GLUTATHIONE HYDROLASE"/>
    <property type="match status" value="1"/>
</dbReference>
<organism evidence="5 6">
    <name type="scientific">Talaromyces islandicus</name>
    <name type="common">Penicillium islandicum</name>
    <dbReference type="NCBI Taxonomy" id="28573"/>
    <lineage>
        <taxon>Eukaryota</taxon>
        <taxon>Fungi</taxon>
        <taxon>Dikarya</taxon>
        <taxon>Ascomycota</taxon>
        <taxon>Pezizomycotina</taxon>
        <taxon>Eurotiomycetes</taxon>
        <taxon>Eurotiomycetidae</taxon>
        <taxon>Eurotiales</taxon>
        <taxon>Trichocomaceae</taxon>
        <taxon>Talaromyces</taxon>
        <taxon>Talaromyces sect. Islandici</taxon>
    </lineage>
</organism>
<dbReference type="PANTHER" id="PTHR11686">
    <property type="entry name" value="GAMMA GLUTAMYL TRANSPEPTIDASE"/>
    <property type="match status" value="1"/>
</dbReference>
<evidence type="ECO:0000313" key="6">
    <source>
        <dbReference type="Proteomes" id="UP000054383"/>
    </source>
</evidence>
<feature type="binding site" evidence="2">
    <location>
        <position position="522"/>
    </location>
    <ligand>
        <name>L-glutamate</name>
        <dbReference type="ChEBI" id="CHEBI:29985"/>
    </ligand>
</feature>
<keyword evidence="3" id="KW-0012">Acyltransferase</keyword>
<keyword evidence="3" id="KW-0808">Transferase</keyword>
<dbReference type="OrthoDB" id="1081007at2759"/>
<comment type="pathway">
    <text evidence="3">Sulfur metabolism; glutathione metabolism.</text>
</comment>
<dbReference type="Gene3D" id="1.10.246.130">
    <property type="match status" value="1"/>
</dbReference>
<dbReference type="EMBL" id="CVMT01000009">
    <property type="protein sequence ID" value="CRG91183.1"/>
    <property type="molecule type" value="Genomic_DNA"/>
</dbReference>
<keyword evidence="4" id="KW-1133">Transmembrane helix</keyword>
<dbReference type="NCBIfam" id="TIGR00066">
    <property type="entry name" value="g_glut_trans"/>
    <property type="match status" value="1"/>
</dbReference>
<dbReference type="AlphaFoldDB" id="A0A0U1M6F5"/>
<dbReference type="InterPro" id="IPR043137">
    <property type="entry name" value="GGT_ssub_C"/>
</dbReference>
<comment type="catalytic activity">
    <reaction evidence="3">
        <text>an N-terminal (5-L-glutamyl)-[peptide] + an alpha-amino acid = 5-L-glutamyl amino acid + an N-terminal L-alpha-aminoacyl-[peptide]</text>
        <dbReference type="Rhea" id="RHEA:23904"/>
        <dbReference type="Rhea" id="RHEA-COMP:9780"/>
        <dbReference type="Rhea" id="RHEA-COMP:9795"/>
        <dbReference type="ChEBI" id="CHEBI:77644"/>
        <dbReference type="ChEBI" id="CHEBI:78597"/>
        <dbReference type="ChEBI" id="CHEBI:78599"/>
        <dbReference type="ChEBI" id="CHEBI:78608"/>
        <dbReference type="EC" id="2.3.2.2"/>
    </reaction>
</comment>
<dbReference type="PRINTS" id="PR01210">
    <property type="entry name" value="GGTRANSPTASE"/>
</dbReference>
<feature type="binding site" evidence="2">
    <location>
        <begin position="499"/>
        <end position="500"/>
    </location>
    <ligand>
        <name>L-glutamate</name>
        <dbReference type="ChEBI" id="CHEBI:29985"/>
    </ligand>
</feature>
<keyword evidence="4" id="KW-0472">Membrane</keyword>
<reference evidence="5 6" key="1">
    <citation type="submission" date="2015-04" db="EMBL/GenBank/DDBJ databases">
        <authorList>
            <person name="Syromyatnikov M.Y."/>
            <person name="Popov V.N."/>
        </authorList>
    </citation>
    <scope>NUCLEOTIDE SEQUENCE [LARGE SCALE GENOMIC DNA]</scope>
    <source>
        <strain evidence="5">WF-38-12</strain>
    </source>
</reference>
<dbReference type="InterPro" id="IPR000101">
    <property type="entry name" value="GGT_peptidase"/>
</dbReference>
<comment type="catalytic activity">
    <reaction evidence="3">
        <text>glutathione + H2O = L-cysteinylglycine + L-glutamate</text>
        <dbReference type="Rhea" id="RHEA:28807"/>
        <dbReference type="ChEBI" id="CHEBI:15377"/>
        <dbReference type="ChEBI" id="CHEBI:29985"/>
        <dbReference type="ChEBI" id="CHEBI:57925"/>
        <dbReference type="ChEBI" id="CHEBI:61694"/>
        <dbReference type="EC" id="3.4.19.13"/>
    </reaction>
</comment>
<dbReference type="InterPro" id="IPR029055">
    <property type="entry name" value="Ntn_hydrolases_N"/>
</dbReference>
<gene>
    <name evidence="5" type="ORF">PISL3812_08231</name>
</gene>
<protein>
    <recommendedName>
        <fullName evidence="3">Glutathione hydrolase</fullName>
        <ecNumber evidence="3">2.3.2.2</ecNumber>
        <ecNumber evidence="3">3.4.19.13</ecNumber>
    </recommendedName>
    <alternativeName>
        <fullName evidence="3">Gamma-glutamyltransferase</fullName>
    </alternativeName>
    <alternativeName>
        <fullName evidence="3">Gamma-glutamyltranspeptidase</fullName>
    </alternativeName>
</protein>
<dbReference type="GO" id="GO:0103068">
    <property type="term" value="F:leukotriene C4 gamma-glutamyl transferase activity"/>
    <property type="evidence" value="ECO:0007669"/>
    <property type="project" value="UniProtKB-EC"/>
</dbReference>
<dbReference type="EC" id="2.3.2.2" evidence="3"/>
<dbReference type="GO" id="GO:0005886">
    <property type="term" value="C:plasma membrane"/>
    <property type="evidence" value="ECO:0007669"/>
    <property type="project" value="TreeGrafter"/>
</dbReference>
<feature type="transmembrane region" description="Helical" evidence="4">
    <location>
        <begin position="42"/>
        <end position="61"/>
    </location>
</feature>
<evidence type="ECO:0000256" key="3">
    <source>
        <dbReference type="RuleBase" id="RU368068"/>
    </source>
</evidence>
<dbReference type="Proteomes" id="UP000054383">
    <property type="component" value="Unassembled WGS sequence"/>
</dbReference>
<evidence type="ECO:0000256" key="4">
    <source>
        <dbReference type="SAM" id="Phobius"/>
    </source>
</evidence>
<keyword evidence="4" id="KW-0812">Transmembrane</keyword>
<name>A0A0U1M6F5_TALIS</name>
<dbReference type="FunFam" id="3.60.20.40:FF:000008">
    <property type="entry name" value="Gamma-glutamyltranspeptidase (Eurofung)"/>
    <property type="match status" value="1"/>
</dbReference>